<evidence type="ECO:0000256" key="9">
    <source>
        <dbReference type="SAM" id="MobiDB-lite"/>
    </source>
</evidence>
<evidence type="ECO:0000256" key="4">
    <source>
        <dbReference type="ARBA" id="ARBA00022692"/>
    </source>
</evidence>
<evidence type="ECO:0000256" key="1">
    <source>
        <dbReference type="ARBA" id="ARBA00004141"/>
    </source>
</evidence>
<protein>
    <submittedName>
        <fullName evidence="12">ATP-binding cassette domain-containing protein</fullName>
    </submittedName>
</protein>
<dbReference type="InterPro" id="IPR015856">
    <property type="entry name" value="ABC_transpr_CbiO/EcfA_su"/>
</dbReference>
<dbReference type="AlphaFoldDB" id="A0A6I4NVB3"/>
<proteinExistence type="inferred from homology"/>
<dbReference type="InterPro" id="IPR017871">
    <property type="entry name" value="ABC_transporter-like_CS"/>
</dbReference>
<dbReference type="InterPro" id="IPR003593">
    <property type="entry name" value="AAA+_ATPase"/>
</dbReference>
<dbReference type="SUPFAM" id="SSF52540">
    <property type="entry name" value="P-loop containing nucleoside triphosphate hydrolases"/>
    <property type="match status" value="2"/>
</dbReference>
<dbReference type="Gene3D" id="3.40.50.300">
    <property type="entry name" value="P-loop containing nucleotide triphosphate hydrolases"/>
    <property type="match status" value="2"/>
</dbReference>
<evidence type="ECO:0000256" key="8">
    <source>
        <dbReference type="ARBA" id="ARBA00023136"/>
    </source>
</evidence>
<keyword evidence="4 10" id="KW-0812">Transmembrane</keyword>
<dbReference type="Proteomes" id="UP000438182">
    <property type="component" value="Unassembled WGS sequence"/>
</dbReference>
<name>A0A6I4NVB3_9MICO</name>
<dbReference type="EMBL" id="WSTA01000025">
    <property type="protein sequence ID" value="MWB98396.1"/>
    <property type="molecule type" value="Genomic_DNA"/>
</dbReference>
<comment type="similarity">
    <text evidence="2">Belongs to the ABC transporter superfamily.</text>
</comment>
<dbReference type="PROSITE" id="PS00211">
    <property type="entry name" value="ABC_TRANSPORTER_1"/>
    <property type="match status" value="1"/>
</dbReference>
<dbReference type="SMART" id="SM00382">
    <property type="entry name" value="AAA"/>
    <property type="match status" value="2"/>
</dbReference>
<evidence type="ECO:0000256" key="10">
    <source>
        <dbReference type="SAM" id="Phobius"/>
    </source>
</evidence>
<dbReference type="CDD" id="cd16914">
    <property type="entry name" value="EcfT"/>
    <property type="match status" value="1"/>
</dbReference>
<dbReference type="GO" id="GO:0016887">
    <property type="term" value="F:ATP hydrolysis activity"/>
    <property type="evidence" value="ECO:0007669"/>
    <property type="project" value="InterPro"/>
</dbReference>
<keyword evidence="6 12" id="KW-0067">ATP-binding</keyword>
<comment type="caution">
    <text evidence="12">The sequence shown here is derived from an EMBL/GenBank/DDBJ whole genome shotgun (WGS) entry which is preliminary data.</text>
</comment>
<dbReference type="InterPro" id="IPR003439">
    <property type="entry name" value="ABC_transporter-like_ATP-bd"/>
</dbReference>
<dbReference type="InterPro" id="IPR027417">
    <property type="entry name" value="P-loop_NTPase"/>
</dbReference>
<dbReference type="GO" id="GO:0043190">
    <property type="term" value="C:ATP-binding cassette (ABC) transporter complex"/>
    <property type="evidence" value="ECO:0007669"/>
    <property type="project" value="TreeGrafter"/>
</dbReference>
<evidence type="ECO:0000313" key="12">
    <source>
        <dbReference type="EMBL" id="MWB98396.1"/>
    </source>
</evidence>
<feature type="compositionally biased region" description="Low complexity" evidence="9">
    <location>
        <begin position="433"/>
        <end position="448"/>
    </location>
</feature>
<dbReference type="PANTHER" id="PTHR43553:SF24">
    <property type="entry name" value="ENERGY-COUPLING FACTOR TRANSPORTER ATP-BINDING PROTEIN ECFA1"/>
    <property type="match status" value="1"/>
</dbReference>
<keyword evidence="8 10" id="KW-0472">Membrane</keyword>
<evidence type="ECO:0000256" key="2">
    <source>
        <dbReference type="ARBA" id="ARBA00005417"/>
    </source>
</evidence>
<feature type="transmembrane region" description="Helical" evidence="10">
    <location>
        <begin position="106"/>
        <end position="124"/>
    </location>
</feature>
<sequence length="705" mass="71706">MRFDPAPLRTAAIAAAAFLALRIVYRLVFGGLGGRIVLVDLPTLRLGGPFAMVRLFGPVSLDGIGGAVVGALPFAALILAFGVLAAVVDLRRLLAAWARRGPGRSIARALGIAVATMPSLAASFHDARRAAALRGERGGPALLVPVFERTIERALALAASLEVRGFGARRRLDGRCEAPVRLAGAAFAHEPGGVPVLHDVTFALPPGRLVLVTGPTGSGKSTLLRAVNGLFGHFDGGAQSGVVEVGGLDRASVPPRECAGFVGAVGQFPRDGFAGRTVAGELGLALALRGVDPVIVAARAAEAAAAVGVAGLLERLVDELSAGEAVRVGIGAAILERPIVLTVDEPLAELDAVGRALVVDLLDRLAHEAGVCVLVAEHRVEALARVADLELAIDAGHVVERMPQGAVGDPLPPAATAPSTGGTIASGSGPVNATAPTSAADSDALSDTVPGLAEPAPARLEVDGVDLRRDDRVVVAGARFAVSAGEVLAVTGPNGAGKSSLLDAIADGVDGVRIDGEPLPRRVRERRERVALVPERLDTLFTTDSVAAECHRADRRHRRPGGSGTGPDTFARFAGLLGEAAGTTSLVGGLPGRPDRPGSADRLDRLAAAHPRDLSGGERLCLALAIQTAGAPHVLLVDEPARGLDAAARSLVARALGRLAADGTAVVLATHETGFARSVATSARRIEQGALGPAVAVVDAMGTSR</sequence>
<dbReference type="Pfam" id="PF00005">
    <property type="entry name" value="ABC_tran"/>
    <property type="match status" value="2"/>
</dbReference>
<evidence type="ECO:0000259" key="11">
    <source>
        <dbReference type="PROSITE" id="PS50893"/>
    </source>
</evidence>
<evidence type="ECO:0000256" key="6">
    <source>
        <dbReference type="ARBA" id="ARBA00022840"/>
    </source>
</evidence>
<evidence type="ECO:0000256" key="5">
    <source>
        <dbReference type="ARBA" id="ARBA00022741"/>
    </source>
</evidence>
<keyword evidence="5" id="KW-0547">Nucleotide-binding</keyword>
<comment type="subcellular location">
    <subcellularLocation>
        <location evidence="1">Membrane</location>
        <topology evidence="1">Multi-pass membrane protein</topology>
    </subcellularLocation>
</comment>
<feature type="region of interest" description="Disordered" evidence="9">
    <location>
        <begin position="406"/>
        <end position="452"/>
    </location>
</feature>
<gene>
    <name evidence="12" type="ORF">GB864_07520</name>
</gene>
<evidence type="ECO:0000256" key="7">
    <source>
        <dbReference type="ARBA" id="ARBA00022989"/>
    </source>
</evidence>
<keyword evidence="3" id="KW-0813">Transport</keyword>
<feature type="transmembrane region" description="Helical" evidence="10">
    <location>
        <begin position="64"/>
        <end position="86"/>
    </location>
</feature>
<dbReference type="PANTHER" id="PTHR43553">
    <property type="entry name" value="HEAVY METAL TRANSPORTER"/>
    <property type="match status" value="1"/>
</dbReference>
<dbReference type="PROSITE" id="PS50893">
    <property type="entry name" value="ABC_TRANSPORTER_2"/>
    <property type="match status" value="2"/>
</dbReference>
<dbReference type="GO" id="GO:0005524">
    <property type="term" value="F:ATP binding"/>
    <property type="evidence" value="ECO:0007669"/>
    <property type="project" value="UniProtKB-KW"/>
</dbReference>
<keyword evidence="7 10" id="KW-1133">Transmembrane helix</keyword>
<keyword evidence="13" id="KW-1185">Reference proteome</keyword>
<evidence type="ECO:0000313" key="13">
    <source>
        <dbReference type="Proteomes" id="UP000438182"/>
    </source>
</evidence>
<feature type="domain" description="ABC transporter" evidence="11">
    <location>
        <begin position="460"/>
        <end position="700"/>
    </location>
</feature>
<accession>A0A6I4NVB3</accession>
<dbReference type="InterPro" id="IPR050095">
    <property type="entry name" value="ECF_ABC_transporter_ATP-bd"/>
</dbReference>
<dbReference type="InterPro" id="IPR003339">
    <property type="entry name" value="ABC/ECF_trnsptr_transmembrane"/>
</dbReference>
<feature type="domain" description="ABC transporter" evidence="11">
    <location>
        <begin position="180"/>
        <end position="420"/>
    </location>
</feature>
<organism evidence="12 13">
    <name type="scientific">Agromyces seonyuensis</name>
    <dbReference type="NCBI Taxonomy" id="2662446"/>
    <lineage>
        <taxon>Bacteria</taxon>
        <taxon>Bacillati</taxon>
        <taxon>Actinomycetota</taxon>
        <taxon>Actinomycetes</taxon>
        <taxon>Micrococcales</taxon>
        <taxon>Microbacteriaceae</taxon>
        <taxon>Agromyces</taxon>
    </lineage>
</organism>
<dbReference type="GO" id="GO:0042626">
    <property type="term" value="F:ATPase-coupled transmembrane transporter activity"/>
    <property type="evidence" value="ECO:0007669"/>
    <property type="project" value="TreeGrafter"/>
</dbReference>
<dbReference type="CDD" id="cd03225">
    <property type="entry name" value="ABC_cobalt_CbiO_domain1"/>
    <property type="match status" value="1"/>
</dbReference>
<feature type="compositionally biased region" description="Polar residues" evidence="9">
    <location>
        <begin position="417"/>
        <end position="431"/>
    </location>
</feature>
<reference evidence="12 13" key="1">
    <citation type="submission" date="2019-12" db="EMBL/GenBank/DDBJ databases">
        <authorList>
            <person name="Kim Y.S."/>
        </authorList>
    </citation>
    <scope>NUCLEOTIDE SEQUENCE [LARGE SCALE GENOMIC DNA]</scope>
    <source>
        <strain evidence="12 13">MMS17-SY077</strain>
    </source>
</reference>
<dbReference type="RefSeq" id="WP_160423730.1">
    <property type="nucleotide sequence ID" value="NZ_WSTA01000025.1"/>
</dbReference>
<evidence type="ECO:0000256" key="3">
    <source>
        <dbReference type="ARBA" id="ARBA00022448"/>
    </source>
</evidence>